<reference evidence="1" key="1">
    <citation type="journal article" date="2021" name="Proc. Natl. Acad. Sci. U.S.A.">
        <title>A Catalog of Tens of Thousands of Viruses from Human Metagenomes Reveals Hidden Associations with Chronic Diseases.</title>
        <authorList>
            <person name="Tisza M.J."/>
            <person name="Buck C.B."/>
        </authorList>
    </citation>
    <scope>NUCLEOTIDE SEQUENCE</scope>
    <source>
        <strain evidence="1">CtEJG5</strain>
    </source>
</reference>
<proteinExistence type="predicted"/>
<evidence type="ECO:0000313" key="1">
    <source>
        <dbReference type="EMBL" id="DAF43418.1"/>
    </source>
</evidence>
<accession>A0A8S5RYE7</accession>
<name>A0A8S5RYE7_9CAUD</name>
<organism evidence="1">
    <name type="scientific">Siphoviridae sp. ctEJG5</name>
    <dbReference type="NCBI Taxonomy" id="2827814"/>
    <lineage>
        <taxon>Viruses</taxon>
        <taxon>Duplodnaviria</taxon>
        <taxon>Heunggongvirae</taxon>
        <taxon>Uroviricota</taxon>
        <taxon>Caudoviricetes</taxon>
    </lineage>
</organism>
<dbReference type="EMBL" id="BK032506">
    <property type="protein sequence ID" value="DAF43418.1"/>
    <property type="molecule type" value="Genomic_DNA"/>
</dbReference>
<sequence length="79" mass="8883">MNNQLNDLLNETVAIKGIKYTIAHQLTHDPDTQTLSGIATREDGKEVVLVYKLLDSNDLESYDIENPIEITDAETGEYM</sequence>
<protein>
    <submittedName>
        <fullName evidence="1">Uncharacterized protein</fullName>
    </submittedName>
</protein>